<dbReference type="Proteomes" id="UP000229055">
    <property type="component" value="Chromosome"/>
</dbReference>
<proteinExistence type="predicted"/>
<protein>
    <submittedName>
        <fullName evidence="1">Uncharacterized protein</fullName>
    </submittedName>
</protein>
<accession>A0A2D3TCS9</accession>
<dbReference type="AlphaFoldDB" id="A0A2D3TCS9"/>
<name>A0A2D3TCS9_9ENTR</name>
<gene>
    <name evidence="1" type="ORF">BJP43_04135</name>
</gene>
<evidence type="ECO:0000313" key="1">
    <source>
        <dbReference type="EMBL" id="ATW33602.1"/>
    </source>
</evidence>
<reference evidence="2" key="2">
    <citation type="submission" date="2017-11" db="EMBL/GenBank/DDBJ databases">
        <title>PacBio sequencing of new strain of the secondary endosymbiont Candidatus Hamiltonella defensa.</title>
        <authorList>
            <person name="Strand M.R."/>
            <person name="Oliver K."/>
        </authorList>
    </citation>
    <scope>NUCLEOTIDE SEQUENCE [LARGE SCALE GENOMIC DNA]</scope>
    <source>
        <strain evidence="2">ZA17</strain>
    </source>
</reference>
<sequence length="165" mass="19006">MGNRDFETFSFLTIAANAPFQSLKLGFDNYESFSKHFLKSFEKSRWFFIKNKKEIKKANELLASFRRGVSNDQRITVRIENMLSDVKSAIEEDVKSGEKLIEHYQDLGQTVGASGPSQVEQDKKAERKADKAALTEIGWNNEAIATWSNSRKSQKYHEFQNQRAM</sequence>
<dbReference type="RefSeq" id="WP_100096366.1">
    <property type="nucleotide sequence ID" value="NZ_CP017613.1"/>
</dbReference>
<dbReference type="EMBL" id="CP017613">
    <property type="protein sequence ID" value="ATW33602.1"/>
    <property type="molecule type" value="Genomic_DNA"/>
</dbReference>
<evidence type="ECO:0000313" key="2">
    <source>
        <dbReference type="Proteomes" id="UP000229055"/>
    </source>
</evidence>
<reference evidence="2" key="1">
    <citation type="submission" date="2016-10" db="EMBL/GenBank/DDBJ databases">
        <authorList>
            <person name="Chevignon G."/>
        </authorList>
    </citation>
    <scope>NUCLEOTIDE SEQUENCE [LARGE SCALE GENOMIC DNA]</scope>
    <source>
        <strain evidence="2">ZA17</strain>
    </source>
</reference>
<organism evidence="1 2">
    <name type="scientific">Candidatus Williamhamiltonella defendens</name>
    <dbReference type="NCBI Taxonomy" id="138072"/>
    <lineage>
        <taxon>Bacteria</taxon>
        <taxon>Pseudomonadati</taxon>
        <taxon>Pseudomonadota</taxon>
        <taxon>Gammaproteobacteria</taxon>
        <taxon>Enterobacterales</taxon>
        <taxon>Enterobacteriaceae</taxon>
        <taxon>aphid secondary symbionts</taxon>
        <taxon>Candidatus Williamhamiltonella</taxon>
    </lineage>
</organism>